<dbReference type="Pfam" id="PF03178">
    <property type="entry name" value="CPSF_A"/>
    <property type="match status" value="1"/>
</dbReference>
<dbReference type="AlphaFoldDB" id="A0A6S7GZE5"/>
<dbReference type="GO" id="GO:0005634">
    <property type="term" value="C:nucleus"/>
    <property type="evidence" value="ECO:0007669"/>
    <property type="project" value="InterPro"/>
</dbReference>
<dbReference type="OrthoDB" id="6109at2759"/>
<gene>
    <name evidence="2" type="ORF">PACLA_8A037434</name>
</gene>
<dbReference type="Gene3D" id="2.130.10.10">
    <property type="entry name" value="YVTN repeat-like/Quinoprotein amine dehydrogenase"/>
    <property type="match status" value="1"/>
</dbReference>
<dbReference type="EMBL" id="CACRXK020003123">
    <property type="protein sequence ID" value="CAB3997533.1"/>
    <property type="molecule type" value="Genomic_DNA"/>
</dbReference>
<comment type="caution">
    <text evidence="2">The sequence shown here is derived from an EMBL/GenBank/DDBJ whole genome shotgun (WGS) entry which is preliminary data.</text>
</comment>
<name>A0A6S7GZE5_PARCT</name>
<dbReference type="InterPro" id="IPR004871">
    <property type="entry name" value="RSE1/DDB1/CPSF1_C"/>
</dbReference>
<dbReference type="Proteomes" id="UP001152795">
    <property type="component" value="Unassembled WGS sequence"/>
</dbReference>
<feature type="domain" description="RSE1/DDB1/CPSF1 C-terminal" evidence="1">
    <location>
        <begin position="43"/>
        <end position="376"/>
    </location>
</feature>
<dbReference type="InterPro" id="IPR050358">
    <property type="entry name" value="RSE1/DDB1/CFT1"/>
</dbReference>
<protein>
    <submittedName>
        <fullName evidence="2">Cleavage and polyadenylation specificity factor subunit 1-like</fullName>
    </submittedName>
</protein>
<evidence type="ECO:0000259" key="1">
    <source>
        <dbReference type="Pfam" id="PF03178"/>
    </source>
</evidence>
<dbReference type="InterPro" id="IPR015943">
    <property type="entry name" value="WD40/YVTN_repeat-like_dom_sf"/>
</dbReference>
<organism evidence="2 3">
    <name type="scientific">Paramuricea clavata</name>
    <name type="common">Red gorgonian</name>
    <name type="synonym">Violescent sea-whip</name>
    <dbReference type="NCBI Taxonomy" id="317549"/>
    <lineage>
        <taxon>Eukaryota</taxon>
        <taxon>Metazoa</taxon>
        <taxon>Cnidaria</taxon>
        <taxon>Anthozoa</taxon>
        <taxon>Octocorallia</taxon>
        <taxon>Malacalcyonacea</taxon>
        <taxon>Plexauridae</taxon>
        <taxon>Paramuricea</taxon>
    </lineage>
</organism>
<evidence type="ECO:0000313" key="3">
    <source>
        <dbReference type="Proteomes" id="UP001152795"/>
    </source>
</evidence>
<keyword evidence="3" id="KW-1185">Reference proteome</keyword>
<reference evidence="2" key="1">
    <citation type="submission" date="2020-04" db="EMBL/GenBank/DDBJ databases">
        <authorList>
            <person name="Alioto T."/>
            <person name="Alioto T."/>
            <person name="Gomez Garrido J."/>
        </authorList>
    </citation>
    <scope>NUCLEOTIDE SEQUENCE</scope>
    <source>
        <strain evidence="2">A484AB</strain>
    </source>
</reference>
<sequence length="411" mass="46667">MQTHAVVSSQMDPVKVITRLGVEDREFVATEEDPRYVYPLLDKFAVQLISPFSWEIIPNTRFELEDYERVTTMKNITLKSEETVSGMKGFIVVGTTYVYGEDLPCKGRILIFDIIEVVPEPGQPLTKNKFKALYRKEQKGPVTAICEVAGFLLTAIGQKIYIWDFKNCNDLIGVAFIDTQLYIHTAITVKNLILIADISKSVTLLRFQEETKTLAFVSRDPNPLEVYGTEFFVDGSQLGFLVSDNDMNLVVYRYKPEDPASIGGQKLLHTADINISSCVTSFFRCRVRSEKTGTDKPKDLRQASWFGTLEGGVGLVLPVPEKTFRRLHMVQNMLIHCIPHYAGLNPKAFRLLRWKHRPLDNPQHHILDFELLSKFVHLGAVERLEVTRKVGVSPAQILDDLMEIETATSHF</sequence>
<evidence type="ECO:0000313" key="2">
    <source>
        <dbReference type="EMBL" id="CAB3997533.1"/>
    </source>
</evidence>
<dbReference type="GO" id="GO:0003676">
    <property type="term" value="F:nucleic acid binding"/>
    <property type="evidence" value="ECO:0007669"/>
    <property type="project" value="InterPro"/>
</dbReference>
<dbReference type="PANTHER" id="PTHR10644">
    <property type="entry name" value="DNA REPAIR/RNA PROCESSING CPSF FAMILY"/>
    <property type="match status" value="1"/>
</dbReference>
<accession>A0A6S7GZE5</accession>
<proteinExistence type="predicted"/>